<evidence type="ECO:0000313" key="2">
    <source>
        <dbReference type="EMBL" id="CAD7026511.1"/>
    </source>
</evidence>
<feature type="region of interest" description="Disordered" evidence="1">
    <location>
        <begin position="1"/>
        <end position="20"/>
    </location>
</feature>
<name>A0ABN7JJW2_9HYPH</name>
<keyword evidence="3" id="KW-1185">Reference proteome</keyword>
<sequence>MALSPRLQQLVNSQRKHHEAKADRFASVAESLIDELSGNRMTREAIQALMATEVELAEMDASGELTKADIEKEWQQFVADPNRYGKIT</sequence>
<feature type="compositionally biased region" description="Polar residues" evidence="1">
    <location>
        <begin position="1"/>
        <end position="13"/>
    </location>
</feature>
<proteinExistence type="predicted"/>
<reference evidence="2 3" key="1">
    <citation type="submission" date="2020-11" db="EMBL/GenBank/DDBJ databases">
        <authorList>
            <person name="Lassalle F."/>
        </authorList>
    </citation>
    <scope>NUCLEOTIDE SEQUENCE [LARGE SCALE GENOMIC DNA]</scope>
    <source>
        <strain evidence="2 3">JC140</strain>
    </source>
</reference>
<organism evidence="2 3">
    <name type="scientific">Pseudorhizobium endolithicum</name>
    <dbReference type="NCBI Taxonomy" id="1191678"/>
    <lineage>
        <taxon>Bacteria</taxon>
        <taxon>Pseudomonadati</taxon>
        <taxon>Pseudomonadota</taxon>
        <taxon>Alphaproteobacteria</taxon>
        <taxon>Hyphomicrobiales</taxon>
        <taxon>Rhizobiaceae</taxon>
        <taxon>Rhizobium/Agrobacterium group</taxon>
        <taxon>Pseudorhizobium</taxon>
    </lineage>
</organism>
<comment type="caution">
    <text evidence="2">The sequence shown here is derived from an EMBL/GenBank/DDBJ whole genome shotgun (WGS) entry which is preliminary data.</text>
</comment>
<evidence type="ECO:0000256" key="1">
    <source>
        <dbReference type="SAM" id="MobiDB-lite"/>
    </source>
</evidence>
<dbReference type="Proteomes" id="UP000606921">
    <property type="component" value="Unassembled WGS sequence"/>
</dbReference>
<gene>
    <name evidence="2" type="ORF">REJC140_02390</name>
</gene>
<protein>
    <submittedName>
        <fullName evidence="2">Uncharacterized protein</fullName>
    </submittedName>
</protein>
<dbReference type="EMBL" id="CABFWF030000002">
    <property type="protein sequence ID" value="CAD7026511.1"/>
    <property type="molecule type" value="Genomic_DNA"/>
</dbReference>
<evidence type="ECO:0000313" key="3">
    <source>
        <dbReference type="Proteomes" id="UP000606921"/>
    </source>
</evidence>
<accession>A0ABN7JJW2</accession>